<keyword evidence="3" id="KW-1185">Reference proteome</keyword>
<evidence type="ECO:0000313" key="2">
    <source>
        <dbReference type="EMBL" id="CCJ82057.1"/>
    </source>
</evidence>
<organism evidence="2 3">
    <name type="scientific">Cronobacter dublinensis 1210</name>
    <dbReference type="NCBI Taxonomy" id="1208656"/>
    <lineage>
        <taxon>Bacteria</taxon>
        <taxon>Pseudomonadati</taxon>
        <taxon>Pseudomonadota</taxon>
        <taxon>Gammaproteobacteria</taxon>
        <taxon>Enterobacterales</taxon>
        <taxon>Enterobacteriaceae</taxon>
        <taxon>Cronobacter</taxon>
    </lineage>
</organism>
<comment type="caution">
    <text evidence="2">The sequence shown here is derived from an EMBL/GenBank/DDBJ whole genome shotgun (WGS) entry which is preliminary data.</text>
</comment>
<protein>
    <recommendedName>
        <fullName evidence="4">AmpE protein</fullName>
    </recommendedName>
</protein>
<sequence>MDADARERHEWRYARRALKGVQIILLGWFLWTLIRALLA</sequence>
<keyword evidence="1" id="KW-1133">Transmembrane helix</keyword>
<proteinExistence type="predicted"/>
<keyword evidence="1" id="KW-0472">Membrane</keyword>
<dbReference type="Proteomes" id="UP000009342">
    <property type="component" value="Unassembled WGS sequence"/>
</dbReference>
<accession>A0ABM9Q924</accession>
<evidence type="ECO:0000313" key="3">
    <source>
        <dbReference type="Proteomes" id="UP000009342"/>
    </source>
</evidence>
<feature type="transmembrane region" description="Helical" evidence="1">
    <location>
        <begin position="21"/>
        <end position="38"/>
    </location>
</feature>
<evidence type="ECO:0000256" key="1">
    <source>
        <dbReference type="SAM" id="Phobius"/>
    </source>
</evidence>
<dbReference type="EMBL" id="CAKZ01000125">
    <property type="protein sequence ID" value="CCJ82057.1"/>
    <property type="molecule type" value="Genomic_DNA"/>
</dbReference>
<reference evidence="3" key="1">
    <citation type="journal article" date="2012" name="PLoS ONE">
        <title>Comparative analysis of genome sequences covering the seven cronobacter species.</title>
        <authorList>
            <person name="Joseph S."/>
            <person name="Desai P."/>
            <person name="Ji Y."/>
            <person name="Cummings C.A."/>
            <person name="Shih R."/>
            <person name="Degoricija L."/>
            <person name="Rico A."/>
            <person name="Brzoska P."/>
            <person name="Hamby S.E."/>
            <person name="Masood N."/>
            <person name="Hariri S."/>
            <person name="Sonbol H."/>
            <person name="Chuzhanova N."/>
            <person name="McClelland M."/>
            <person name="Furtado M.R."/>
            <person name="Forsythe S.J."/>
        </authorList>
    </citation>
    <scope>NUCLEOTIDE SEQUENCE [LARGE SCALE GENOMIC DNA]</scope>
    <source>
        <strain evidence="3">1210</strain>
    </source>
</reference>
<keyword evidence="1" id="KW-0812">Transmembrane</keyword>
<evidence type="ECO:0008006" key="4">
    <source>
        <dbReference type="Google" id="ProtNLM"/>
    </source>
</evidence>
<name>A0ABM9Q924_9ENTR</name>
<gene>
    <name evidence="2" type="ORF">BN134_2816</name>
</gene>